<dbReference type="Gene3D" id="2.60.40.10">
    <property type="entry name" value="Immunoglobulins"/>
    <property type="match status" value="1"/>
</dbReference>
<accession>A0A9P0H1L0</accession>
<organism evidence="4 5">
    <name type="scientific">Nezara viridula</name>
    <name type="common">Southern green stink bug</name>
    <name type="synonym">Cimex viridulus</name>
    <dbReference type="NCBI Taxonomy" id="85310"/>
    <lineage>
        <taxon>Eukaryota</taxon>
        <taxon>Metazoa</taxon>
        <taxon>Ecdysozoa</taxon>
        <taxon>Arthropoda</taxon>
        <taxon>Hexapoda</taxon>
        <taxon>Insecta</taxon>
        <taxon>Pterygota</taxon>
        <taxon>Neoptera</taxon>
        <taxon>Paraneoptera</taxon>
        <taxon>Hemiptera</taxon>
        <taxon>Heteroptera</taxon>
        <taxon>Panheteroptera</taxon>
        <taxon>Pentatomomorpha</taxon>
        <taxon>Pentatomoidea</taxon>
        <taxon>Pentatomidae</taxon>
        <taxon>Pentatominae</taxon>
        <taxon>Nezara</taxon>
    </lineage>
</organism>
<dbReference type="Pfam" id="PF07699">
    <property type="entry name" value="Ephrin_rec_like"/>
    <property type="match status" value="1"/>
</dbReference>
<dbReference type="SMART" id="SM01411">
    <property type="entry name" value="Ephrin_rec_like"/>
    <property type="match status" value="1"/>
</dbReference>
<dbReference type="Pfam" id="PF00047">
    <property type="entry name" value="ig"/>
    <property type="match status" value="1"/>
</dbReference>
<dbReference type="InterPro" id="IPR007110">
    <property type="entry name" value="Ig-like_dom"/>
</dbReference>
<keyword evidence="2" id="KW-0472">Membrane</keyword>
<dbReference type="InterPro" id="IPR013783">
    <property type="entry name" value="Ig-like_fold"/>
</dbReference>
<keyword evidence="5" id="KW-1185">Reference proteome</keyword>
<dbReference type="Gene3D" id="2.10.50.10">
    <property type="entry name" value="Tumor Necrosis Factor Receptor, subunit A, domain 2"/>
    <property type="match status" value="1"/>
</dbReference>
<dbReference type="PROSITE" id="PS50835">
    <property type="entry name" value="IG_LIKE"/>
    <property type="match status" value="1"/>
</dbReference>
<dbReference type="SUPFAM" id="SSF48726">
    <property type="entry name" value="Immunoglobulin"/>
    <property type="match status" value="1"/>
</dbReference>
<feature type="domain" description="Ig-like" evidence="3">
    <location>
        <begin position="826"/>
        <end position="933"/>
    </location>
</feature>
<reference evidence="4" key="1">
    <citation type="submission" date="2022-01" db="EMBL/GenBank/DDBJ databases">
        <authorList>
            <person name="King R."/>
        </authorList>
    </citation>
    <scope>NUCLEOTIDE SEQUENCE</scope>
</reference>
<dbReference type="AlphaFoldDB" id="A0A9P0H1L0"/>
<evidence type="ECO:0000313" key="5">
    <source>
        <dbReference type="Proteomes" id="UP001152798"/>
    </source>
</evidence>
<dbReference type="Proteomes" id="UP001152798">
    <property type="component" value="Chromosome 1"/>
</dbReference>
<keyword evidence="2" id="KW-0812">Transmembrane</keyword>
<dbReference type="InterPro" id="IPR011641">
    <property type="entry name" value="Tyr-kin_ephrin_A/B_rcpt-like"/>
</dbReference>
<name>A0A9P0H1L0_NEZVI</name>
<evidence type="ECO:0000256" key="1">
    <source>
        <dbReference type="SAM" id="MobiDB-lite"/>
    </source>
</evidence>
<dbReference type="SUPFAM" id="SSF57184">
    <property type="entry name" value="Growth factor receptor domain"/>
    <property type="match status" value="1"/>
</dbReference>
<dbReference type="OrthoDB" id="7692025at2759"/>
<dbReference type="EMBL" id="OV725077">
    <property type="protein sequence ID" value="CAH1391501.1"/>
    <property type="molecule type" value="Genomic_DNA"/>
</dbReference>
<keyword evidence="2" id="KW-1133">Transmembrane helix</keyword>
<dbReference type="InterPro" id="IPR003599">
    <property type="entry name" value="Ig_sub"/>
</dbReference>
<dbReference type="InterPro" id="IPR036179">
    <property type="entry name" value="Ig-like_dom_sf"/>
</dbReference>
<protein>
    <recommendedName>
        <fullName evidence="3">Ig-like domain-containing protein</fullName>
    </recommendedName>
</protein>
<evidence type="ECO:0000259" key="3">
    <source>
        <dbReference type="PROSITE" id="PS50835"/>
    </source>
</evidence>
<sequence length="1272" mass="146667">MILLFQNNDGIWYGGNYISSCFKPKEEFEEFNRGILTSGNLLQSYRNLFRPFFRHKHKTLIKDPLVQQTGNVDFNYFNKHLSARENKFEHFPQYDSRIGKNHDSYYPTKFLLPNYKVLINPFSSRMNMPSKIGESQHFVNEIGDTLSNRRTIEPQMKLQGTGDTQYYCYGVKKRKPVHKKKKHDYDKLIYPHKAVGGLLLPTKIILDNLNSWKWKNKKEIQTNNLSMSMVYDLLSKSTTRYPLKKTDPVCHTTEKRKIGILEQLSEDQSVFPDRGMSPSNCFVSTERLMHLNKRTQINPSLHREETTNENDIERPEKFREYKKMNCLDDEMKNNIFPAGISDCGCRMMYRDQLKACGYFTTKLAITSEVPIIFKFEDYFCECYSCSSDSKRRKFHGRKDKRKKNKIKEKDNFLRNKDVETDLKINNGCDDLQVGRKHLINTDDYLNISKCIVISNDEVIDPNDEEFFNYDFDNITSTNMTSTDSSNMNEYSTEISRIKRRTFKSKSKWDRKRKRAFVPLNAYHEYLFRKPSAKLFSSPISSNSKNNNFKIRKVNKHKKKKIKHTIHKGLNLGISNREMTLKQKAKLIGDNVENEKDKVHKKREFVGERQSFNSSDLCEELQEDSTSMSTPSSPNSIKPTCLCLNLTHPSFVMTENEKVTHSTFVMTDTAKPIHSTLSSTDREKHHHFTFVNPYNIFSKVTGLISIHKSTHPGKHVIETSTKVLTIEMSTNIMPMFRPDTGNRHPAKLKCEQQYSRECVCSVTKALQEINNLISNNQEQKFLLNQLTIYNCTNYIPVEINYKMSPELKPRLISNKHKELLADEKNGPKEIIDETFQELLIRDVPNEVTDFYVFPSTNVEIPCFINDDIQLSPNTADSASYVWRQGDNKLITGGRVIEDLNHRGMLQIAEATLADSDNYTCTVNYTNPDTGQTVSDSFVHSVMVVTLPTFALHTLMHYSAKVKCDQETLEMFELYLPQQIEDYICYIEPDRKKICTVEIHNPICHPKSNENADLKSVWKFRSKGTRPSFASQENEENVMELSLNFELDIADVTQTMISAANKTRCGPFCQLKIILKVVDILRESFTIVLPHSVSSSAGAIFKPDMNSINMKILIACEGGFKLVQGFCMPCPANTYSEEGSTECSKCLSGTYQPNIGSRTCEKCPHPFRTGCSSLWLSPAVIAVTILIILLTVLISTILVYLCKTVLAKCMLPFISPCLMRCFRKKKQEKQIKQVKLEPTFPKKILKKKMRKLSPHRKKEDTTEPPTPPSEDFTS</sequence>
<feature type="compositionally biased region" description="Basic residues" evidence="1">
    <location>
        <begin position="1243"/>
        <end position="1254"/>
    </location>
</feature>
<feature type="transmembrane region" description="Helical" evidence="2">
    <location>
        <begin position="1173"/>
        <end position="1199"/>
    </location>
</feature>
<evidence type="ECO:0000313" key="4">
    <source>
        <dbReference type="EMBL" id="CAH1391501.1"/>
    </source>
</evidence>
<dbReference type="InterPro" id="IPR013151">
    <property type="entry name" value="Immunoglobulin_dom"/>
</dbReference>
<dbReference type="InterPro" id="IPR009030">
    <property type="entry name" value="Growth_fac_rcpt_cys_sf"/>
</dbReference>
<gene>
    <name evidence="4" type="ORF">NEZAVI_LOCUS2513</name>
</gene>
<evidence type="ECO:0000256" key="2">
    <source>
        <dbReference type="SAM" id="Phobius"/>
    </source>
</evidence>
<proteinExistence type="predicted"/>
<feature type="region of interest" description="Disordered" evidence="1">
    <location>
        <begin position="1243"/>
        <end position="1272"/>
    </location>
</feature>
<dbReference type="SMART" id="SM00409">
    <property type="entry name" value="IG"/>
    <property type="match status" value="1"/>
</dbReference>